<dbReference type="EMBL" id="OC001901">
    <property type="protein sequence ID" value="CAD7260892.1"/>
    <property type="molecule type" value="Genomic_DNA"/>
</dbReference>
<dbReference type="GO" id="GO:0005764">
    <property type="term" value="C:lysosome"/>
    <property type="evidence" value="ECO:0007669"/>
    <property type="project" value="UniProtKB-ARBA"/>
</dbReference>
<comment type="similarity">
    <text evidence="4 12">Belongs to the glycosyl hydrolase 30 family.</text>
</comment>
<evidence type="ECO:0000259" key="16">
    <source>
        <dbReference type="Pfam" id="PF17189"/>
    </source>
</evidence>
<keyword evidence="9 12" id="KW-0443">Lipid metabolism</keyword>
<dbReference type="InterPro" id="IPR033453">
    <property type="entry name" value="Glyco_hydro_30_TIM-barrel"/>
</dbReference>
<sequence>MTPPNFKLFYLIVFFFSFVSSTKTEQCIARKYDQESIVCVCNATYCDLIEPTTVDQLAGNVARHYISTIEGRRLEPATLHFSTETLNISDAIYFQVNENATYQQILGFGGAMTDSAAINIDSLSESAQQLLLSAYYSPEGIEYSFLRTPIGSSDFSTHYYSLDDSVNDTTLEYFNLTKEDYSLKIPNIKRVQSLSSGKVKLFTTAWSAPDWMKNIQTNGLSSLKPKYYQLWADYYIKYLDAYAAEDIHFWGLTPQNEPDHGHLYYEGFNSMGWSADQQLDWVVANLGPALEKNGYSELELMVLDDQRVYLANWVETIFKNETAKNFTSGVAIHWYLDSFSGSNHLDAAHEAFPDKFLLYTEACIIHAYGQLPVYLGSWSRGESYMSSIIEVTNHWVTGWVDWNLALDLDGGPNWAKNTVDSPIIVNATADEFYKQPMFYALAHFSKFVPPGSVHIGLETENNSNSIENVAFFTEDGIKVIILQNKGFIDQQVVIRDAKKGDVLVEVPARNYNFDERSGKRTFFTLMKYDIIQEVDENKFTKTEIAAMEGIFASWMVMRLAVIANCFQHIHSVLPVNEEAAIHMLPAAANADEPDDPPPVDANPQLVPSMEPQPSPSTAN</sequence>
<evidence type="ECO:0000256" key="7">
    <source>
        <dbReference type="ARBA" id="ARBA00022801"/>
    </source>
</evidence>
<feature type="domain" description="Glycosyl hydrolase family 30 TIM-barrel" evidence="15">
    <location>
        <begin position="105"/>
        <end position="448"/>
    </location>
</feature>
<dbReference type="GO" id="GO:0007040">
    <property type="term" value="P:lysosome organization"/>
    <property type="evidence" value="ECO:0007669"/>
    <property type="project" value="UniProtKB-ARBA"/>
</dbReference>
<evidence type="ECO:0000256" key="4">
    <source>
        <dbReference type="ARBA" id="ARBA00005382"/>
    </source>
</evidence>
<evidence type="ECO:0000256" key="10">
    <source>
        <dbReference type="ARBA" id="ARBA00050474"/>
    </source>
</evidence>
<dbReference type="SUPFAM" id="SSF51445">
    <property type="entry name" value="(Trans)glycosidases"/>
    <property type="match status" value="1"/>
</dbReference>
<comment type="catalytic activity">
    <reaction evidence="1">
        <text>a beta-D-glucosyl-(1&lt;-&gt;1')-N-acylsphing-4-enine + H2O = an N-acylsphing-4-enine + D-glucose</text>
        <dbReference type="Rhea" id="RHEA:13269"/>
        <dbReference type="ChEBI" id="CHEBI:4167"/>
        <dbReference type="ChEBI" id="CHEBI:15377"/>
        <dbReference type="ChEBI" id="CHEBI:22801"/>
        <dbReference type="ChEBI" id="CHEBI:52639"/>
        <dbReference type="EC" id="3.2.1.45"/>
    </reaction>
    <physiologicalReaction direction="left-to-right" evidence="1">
        <dbReference type="Rhea" id="RHEA:13270"/>
    </physiologicalReaction>
</comment>
<reference evidence="17" key="1">
    <citation type="submission" date="2020-11" db="EMBL/GenBank/DDBJ databases">
        <authorList>
            <person name="Tran Van P."/>
        </authorList>
    </citation>
    <scope>NUCLEOTIDE SEQUENCE</scope>
</reference>
<dbReference type="Pfam" id="PF17189">
    <property type="entry name" value="Glyco_hydro_30C"/>
    <property type="match status" value="1"/>
</dbReference>
<feature type="region of interest" description="Disordered" evidence="13">
    <location>
        <begin position="588"/>
        <end position="619"/>
    </location>
</feature>
<dbReference type="SUPFAM" id="SSF51011">
    <property type="entry name" value="Glycosyl hydrolase domain"/>
    <property type="match status" value="1"/>
</dbReference>
<dbReference type="InterPro" id="IPR033452">
    <property type="entry name" value="GH30_C"/>
</dbReference>
<dbReference type="GO" id="GO:0006680">
    <property type="term" value="P:glucosylceramide catabolic process"/>
    <property type="evidence" value="ECO:0007669"/>
    <property type="project" value="UniProtKB-ARBA"/>
</dbReference>
<dbReference type="GO" id="GO:0030163">
    <property type="term" value="P:protein catabolic process"/>
    <property type="evidence" value="ECO:0007669"/>
    <property type="project" value="UniProtKB-ARBA"/>
</dbReference>
<dbReference type="GO" id="GO:0010605">
    <property type="term" value="P:negative regulation of macromolecule metabolic process"/>
    <property type="evidence" value="ECO:0007669"/>
    <property type="project" value="UniProtKB-ARBA"/>
</dbReference>
<evidence type="ECO:0000256" key="2">
    <source>
        <dbReference type="ARBA" id="ARBA00004760"/>
    </source>
</evidence>
<evidence type="ECO:0000256" key="13">
    <source>
        <dbReference type="SAM" id="MobiDB-lite"/>
    </source>
</evidence>
<dbReference type="GO" id="GO:0006914">
    <property type="term" value="P:autophagy"/>
    <property type="evidence" value="ECO:0007669"/>
    <property type="project" value="UniProtKB-ARBA"/>
</dbReference>
<evidence type="ECO:0000256" key="12">
    <source>
        <dbReference type="RuleBase" id="RU361188"/>
    </source>
</evidence>
<evidence type="ECO:0000256" key="3">
    <source>
        <dbReference type="ARBA" id="ARBA00004991"/>
    </source>
</evidence>
<proteinExistence type="inferred from homology"/>
<feature type="compositionally biased region" description="Pro residues" evidence="13">
    <location>
        <begin position="610"/>
        <end position="619"/>
    </location>
</feature>
<keyword evidence="6 14" id="KW-0732">Signal</keyword>
<evidence type="ECO:0000256" key="8">
    <source>
        <dbReference type="ARBA" id="ARBA00022919"/>
    </source>
</evidence>
<evidence type="ECO:0000256" key="14">
    <source>
        <dbReference type="SAM" id="SignalP"/>
    </source>
</evidence>
<dbReference type="GO" id="GO:0042391">
    <property type="term" value="P:regulation of membrane potential"/>
    <property type="evidence" value="ECO:0007669"/>
    <property type="project" value="UniProtKB-ARBA"/>
</dbReference>
<dbReference type="Gene3D" id="3.20.20.80">
    <property type="entry name" value="Glycosidases"/>
    <property type="match status" value="1"/>
</dbReference>
<dbReference type="InterPro" id="IPR017853">
    <property type="entry name" value="GH"/>
</dbReference>
<dbReference type="EC" id="3.2.1.45" evidence="5 12"/>
<evidence type="ECO:0000256" key="5">
    <source>
        <dbReference type="ARBA" id="ARBA00012658"/>
    </source>
</evidence>
<dbReference type="GO" id="GO:0005774">
    <property type="term" value="C:vacuolar membrane"/>
    <property type="evidence" value="ECO:0007669"/>
    <property type="project" value="UniProtKB-ARBA"/>
</dbReference>
<name>A0A7R9AUV4_TIMSH</name>
<dbReference type="GO" id="GO:0016758">
    <property type="term" value="F:hexosyltransferase activity"/>
    <property type="evidence" value="ECO:0007669"/>
    <property type="project" value="UniProtKB-ARBA"/>
</dbReference>
<dbReference type="PRINTS" id="PR00843">
    <property type="entry name" value="GLHYDRLASE30"/>
</dbReference>
<evidence type="ECO:0000313" key="17">
    <source>
        <dbReference type="EMBL" id="CAD7260892.1"/>
    </source>
</evidence>
<evidence type="ECO:0000256" key="6">
    <source>
        <dbReference type="ARBA" id="ARBA00022729"/>
    </source>
</evidence>
<dbReference type="AlphaFoldDB" id="A0A7R9AUV4"/>
<feature type="signal peptide" evidence="14">
    <location>
        <begin position="1"/>
        <end position="24"/>
    </location>
</feature>
<dbReference type="GO" id="GO:0051246">
    <property type="term" value="P:regulation of protein metabolic process"/>
    <property type="evidence" value="ECO:0007669"/>
    <property type="project" value="UniProtKB-ARBA"/>
</dbReference>
<dbReference type="PANTHER" id="PTHR11069">
    <property type="entry name" value="GLUCOSYLCERAMIDASE"/>
    <property type="match status" value="1"/>
</dbReference>
<gene>
    <name evidence="17" type="ORF">TSIB3V08_LOCUS5051</name>
</gene>
<comment type="catalytic activity">
    <reaction evidence="11">
        <text>an N-acyl-1-beta-D-glucosyl-15-methylhexadecasphing-4-enine + H2O = an N-acyl-15-methylhexadecasphing-4-enine + D-glucose</text>
        <dbReference type="Rhea" id="RHEA:34755"/>
        <dbReference type="ChEBI" id="CHEBI:4167"/>
        <dbReference type="ChEBI" id="CHEBI:15377"/>
        <dbReference type="ChEBI" id="CHEBI:70815"/>
        <dbReference type="ChEBI" id="CHEBI:70846"/>
    </reaction>
    <physiologicalReaction direction="left-to-right" evidence="11">
        <dbReference type="Rhea" id="RHEA:34756"/>
    </physiologicalReaction>
</comment>
<evidence type="ECO:0000256" key="9">
    <source>
        <dbReference type="ARBA" id="ARBA00023098"/>
    </source>
</evidence>
<protein>
    <recommendedName>
        <fullName evidence="5 12">Glucosylceramidase</fullName>
        <ecNumber evidence="5 12">3.2.1.45</ecNumber>
    </recommendedName>
</protein>
<evidence type="ECO:0000256" key="11">
    <source>
        <dbReference type="ARBA" id="ARBA00051345"/>
    </source>
</evidence>
<comment type="catalytic activity">
    <reaction evidence="10">
        <text>a beta-D-glucosylceramide + H2O = an N-acyl-sphingoid base + D-glucose</text>
        <dbReference type="Rhea" id="RHEA:81447"/>
        <dbReference type="ChEBI" id="CHEBI:4167"/>
        <dbReference type="ChEBI" id="CHEBI:15377"/>
        <dbReference type="ChEBI" id="CHEBI:83264"/>
        <dbReference type="ChEBI" id="CHEBI:83273"/>
    </reaction>
    <physiologicalReaction direction="left-to-right" evidence="10">
        <dbReference type="Rhea" id="RHEA:81448"/>
    </physiologicalReaction>
</comment>
<comment type="pathway">
    <text evidence="2">Lipid metabolism; sphingolipid metabolism.</text>
</comment>
<dbReference type="InterPro" id="IPR001139">
    <property type="entry name" value="Glyco_hydro_30"/>
</dbReference>
<organism evidence="17">
    <name type="scientific">Timema shepardi</name>
    <name type="common">Walking stick</name>
    <dbReference type="NCBI Taxonomy" id="629360"/>
    <lineage>
        <taxon>Eukaryota</taxon>
        <taxon>Metazoa</taxon>
        <taxon>Ecdysozoa</taxon>
        <taxon>Arthropoda</taxon>
        <taxon>Hexapoda</taxon>
        <taxon>Insecta</taxon>
        <taxon>Pterygota</taxon>
        <taxon>Neoptera</taxon>
        <taxon>Polyneoptera</taxon>
        <taxon>Phasmatodea</taxon>
        <taxon>Timematodea</taxon>
        <taxon>Timematoidea</taxon>
        <taxon>Timematidae</taxon>
        <taxon>Timema</taxon>
    </lineage>
</organism>
<dbReference type="GO" id="GO:0032006">
    <property type="term" value="P:regulation of TOR signaling"/>
    <property type="evidence" value="ECO:0007669"/>
    <property type="project" value="UniProtKB-ARBA"/>
</dbReference>
<accession>A0A7R9AUV4</accession>
<dbReference type="FunFam" id="3.20.20.80:FF:000030">
    <property type="entry name" value="Lysosomal acid glucosylceramidase"/>
    <property type="match status" value="1"/>
</dbReference>
<feature type="domain" description="Glycosyl hydrolase family 30 beta sandwich" evidence="16">
    <location>
        <begin position="451"/>
        <end position="509"/>
    </location>
</feature>
<evidence type="ECO:0000259" key="15">
    <source>
        <dbReference type="Pfam" id="PF02055"/>
    </source>
</evidence>
<dbReference type="GO" id="GO:0004348">
    <property type="term" value="F:glucosylceramidase activity"/>
    <property type="evidence" value="ECO:0007669"/>
    <property type="project" value="UniProtKB-EC"/>
</dbReference>
<keyword evidence="7 12" id="KW-0378">Hydrolase</keyword>
<evidence type="ECO:0000256" key="1">
    <source>
        <dbReference type="ARBA" id="ARBA00001013"/>
    </source>
</evidence>
<keyword evidence="8 12" id="KW-0746">Sphingolipid metabolism</keyword>
<dbReference type="GO" id="GO:0006066">
    <property type="term" value="P:alcohol metabolic process"/>
    <property type="evidence" value="ECO:0007669"/>
    <property type="project" value="UniProtKB-ARBA"/>
</dbReference>
<dbReference type="PANTHER" id="PTHR11069:SF23">
    <property type="entry name" value="LYSOSOMAL ACID GLUCOSYLCERAMIDASE"/>
    <property type="match status" value="1"/>
</dbReference>
<dbReference type="GO" id="GO:0016241">
    <property type="term" value="P:regulation of macroautophagy"/>
    <property type="evidence" value="ECO:0007669"/>
    <property type="project" value="UniProtKB-ARBA"/>
</dbReference>
<comment type="pathway">
    <text evidence="3">Sphingolipid metabolism.</text>
</comment>
<dbReference type="Pfam" id="PF02055">
    <property type="entry name" value="Glyco_hydro_30"/>
    <property type="match status" value="1"/>
</dbReference>
<feature type="chain" id="PRO_5031386652" description="Glucosylceramidase" evidence="14">
    <location>
        <begin position="25"/>
        <end position="619"/>
    </location>
</feature>
<dbReference type="GO" id="GO:0005102">
    <property type="term" value="F:signaling receptor binding"/>
    <property type="evidence" value="ECO:0007669"/>
    <property type="project" value="UniProtKB-ARBA"/>
</dbReference>
<keyword evidence="12" id="KW-0326">Glycosidase</keyword>
<dbReference type="GO" id="GO:0008202">
    <property type="term" value="P:steroid metabolic process"/>
    <property type="evidence" value="ECO:0007669"/>
    <property type="project" value="UniProtKB-ARBA"/>
</dbReference>